<evidence type="ECO:0000313" key="3">
    <source>
        <dbReference type="Proteomes" id="UP000757435"/>
    </source>
</evidence>
<evidence type="ECO:0000256" key="1">
    <source>
        <dbReference type="SAM" id="SignalP"/>
    </source>
</evidence>
<accession>A0A951QAI5</accession>
<dbReference type="AlphaFoldDB" id="A0A951QAI5"/>
<dbReference type="EMBL" id="JAHHHD010000008">
    <property type="protein sequence ID" value="MBW4658870.1"/>
    <property type="molecule type" value="Genomic_DNA"/>
</dbReference>
<comment type="caution">
    <text evidence="2">The sequence shown here is derived from an EMBL/GenBank/DDBJ whole genome shotgun (WGS) entry which is preliminary data.</text>
</comment>
<reference evidence="2" key="1">
    <citation type="submission" date="2021-05" db="EMBL/GenBank/DDBJ databases">
        <authorList>
            <person name="Pietrasiak N."/>
            <person name="Ward R."/>
            <person name="Stajich J.E."/>
            <person name="Kurbessoian T."/>
        </authorList>
    </citation>
    <scope>NUCLEOTIDE SEQUENCE</scope>
    <source>
        <strain evidence="2">UHER 2000/2452</strain>
    </source>
</reference>
<organism evidence="2 3">
    <name type="scientific">Drouetiella hepatica Uher 2000/2452</name>
    <dbReference type="NCBI Taxonomy" id="904376"/>
    <lineage>
        <taxon>Bacteria</taxon>
        <taxon>Bacillati</taxon>
        <taxon>Cyanobacteriota</taxon>
        <taxon>Cyanophyceae</taxon>
        <taxon>Oculatellales</taxon>
        <taxon>Oculatellaceae</taxon>
        <taxon>Drouetiella</taxon>
    </lineage>
</organism>
<keyword evidence="1" id="KW-0732">Signal</keyword>
<sequence>MKPWLRSVLIAAIALTPLNGLLALTSFADISSVEHEAPQKAKSSLTASAKLANDFVFDLKVQNGILPPPIF</sequence>
<feature type="chain" id="PRO_5037605563" evidence="1">
    <location>
        <begin position="29"/>
        <end position="71"/>
    </location>
</feature>
<dbReference type="Proteomes" id="UP000757435">
    <property type="component" value="Unassembled WGS sequence"/>
</dbReference>
<reference evidence="2" key="2">
    <citation type="journal article" date="2022" name="Microbiol. Resour. Announc.">
        <title>Metagenome Sequencing to Explore Phylogenomics of Terrestrial Cyanobacteria.</title>
        <authorList>
            <person name="Ward R.D."/>
            <person name="Stajich J.E."/>
            <person name="Johansen J.R."/>
            <person name="Huntemann M."/>
            <person name="Clum A."/>
            <person name="Foster B."/>
            <person name="Foster B."/>
            <person name="Roux S."/>
            <person name="Palaniappan K."/>
            <person name="Varghese N."/>
            <person name="Mukherjee S."/>
            <person name="Reddy T.B.K."/>
            <person name="Daum C."/>
            <person name="Copeland A."/>
            <person name="Chen I.A."/>
            <person name="Ivanova N.N."/>
            <person name="Kyrpides N.C."/>
            <person name="Shapiro N."/>
            <person name="Eloe-Fadrosh E.A."/>
            <person name="Pietrasiak N."/>
        </authorList>
    </citation>
    <scope>NUCLEOTIDE SEQUENCE</scope>
    <source>
        <strain evidence="2">UHER 2000/2452</strain>
    </source>
</reference>
<name>A0A951QAI5_9CYAN</name>
<evidence type="ECO:0000313" key="2">
    <source>
        <dbReference type="EMBL" id="MBW4658870.1"/>
    </source>
</evidence>
<protein>
    <submittedName>
        <fullName evidence="2">Uncharacterized protein</fullName>
    </submittedName>
</protein>
<proteinExistence type="predicted"/>
<feature type="signal peptide" evidence="1">
    <location>
        <begin position="1"/>
        <end position="28"/>
    </location>
</feature>
<gene>
    <name evidence="2" type="ORF">KME15_09355</name>
</gene>